<dbReference type="GeneID" id="30004818"/>
<feature type="region of interest" description="Disordered" evidence="1">
    <location>
        <begin position="530"/>
        <end position="591"/>
    </location>
</feature>
<proteinExistence type="predicted"/>
<accession>A0A178ZZ65</accession>
<reference evidence="2 3" key="1">
    <citation type="submission" date="2016-04" db="EMBL/GenBank/DDBJ databases">
        <title>Draft genome of Fonsecaea erecta CBS 125763.</title>
        <authorList>
            <person name="Weiss V.A."/>
            <person name="Vicente V.A."/>
            <person name="Raittz R.T."/>
            <person name="Moreno L.F."/>
            <person name="De Souza E.M."/>
            <person name="Pedrosa F.O."/>
            <person name="Steffens M.B."/>
            <person name="Faoro H."/>
            <person name="Tadra-Sfeir M.Z."/>
            <person name="Najafzadeh M.J."/>
            <person name="Felipe M.S."/>
            <person name="Teixeira M."/>
            <person name="Sun J."/>
            <person name="Xi L."/>
            <person name="Gomes R."/>
            <person name="De Azevedo C.M."/>
            <person name="Salgado C.G."/>
            <person name="Da Silva M.B."/>
            <person name="Nascimento M.F."/>
            <person name="Queiroz-Telles F."/>
            <person name="Attili D.S."/>
            <person name="Gorbushina A."/>
        </authorList>
    </citation>
    <scope>NUCLEOTIDE SEQUENCE [LARGE SCALE GENOMIC DNA]</scope>
    <source>
        <strain evidence="2 3">CBS 125763</strain>
    </source>
</reference>
<dbReference type="AlphaFoldDB" id="A0A178ZZ65"/>
<dbReference type="OrthoDB" id="3546893at2759"/>
<dbReference type="RefSeq" id="XP_018698043.1">
    <property type="nucleotide sequence ID" value="XM_018832164.1"/>
</dbReference>
<organism evidence="2 3">
    <name type="scientific">Fonsecaea erecta</name>
    <dbReference type="NCBI Taxonomy" id="1367422"/>
    <lineage>
        <taxon>Eukaryota</taxon>
        <taxon>Fungi</taxon>
        <taxon>Dikarya</taxon>
        <taxon>Ascomycota</taxon>
        <taxon>Pezizomycotina</taxon>
        <taxon>Eurotiomycetes</taxon>
        <taxon>Chaetothyriomycetidae</taxon>
        <taxon>Chaetothyriales</taxon>
        <taxon>Herpotrichiellaceae</taxon>
        <taxon>Fonsecaea</taxon>
    </lineage>
</organism>
<evidence type="ECO:0000313" key="3">
    <source>
        <dbReference type="Proteomes" id="UP000078343"/>
    </source>
</evidence>
<feature type="region of interest" description="Disordered" evidence="1">
    <location>
        <begin position="758"/>
        <end position="815"/>
    </location>
</feature>
<dbReference type="Proteomes" id="UP000078343">
    <property type="component" value="Unassembled WGS sequence"/>
</dbReference>
<feature type="region of interest" description="Disordered" evidence="1">
    <location>
        <begin position="183"/>
        <end position="206"/>
    </location>
</feature>
<dbReference type="EMBL" id="LVYI01000001">
    <property type="protein sequence ID" value="OAP64676.1"/>
    <property type="molecule type" value="Genomic_DNA"/>
</dbReference>
<name>A0A178ZZ65_9EURO</name>
<gene>
    <name evidence="2" type="ORF">AYL99_00648</name>
</gene>
<evidence type="ECO:0000256" key="1">
    <source>
        <dbReference type="SAM" id="MobiDB-lite"/>
    </source>
</evidence>
<feature type="compositionally biased region" description="Polar residues" evidence="1">
    <location>
        <begin position="668"/>
        <end position="686"/>
    </location>
</feature>
<feature type="region of interest" description="Disordered" evidence="1">
    <location>
        <begin position="622"/>
        <end position="702"/>
    </location>
</feature>
<feature type="compositionally biased region" description="Polar residues" evidence="1">
    <location>
        <begin position="191"/>
        <end position="206"/>
    </location>
</feature>
<comment type="caution">
    <text evidence="2">The sequence shown here is derived from an EMBL/GenBank/DDBJ whole genome shotgun (WGS) entry which is preliminary data.</text>
</comment>
<evidence type="ECO:0000313" key="2">
    <source>
        <dbReference type="EMBL" id="OAP64676.1"/>
    </source>
</evidence>
<protein>
    <submittedName>
        <fullName evidence="2">Uncharacterized protein</fullName>
    </submittedName>
</protein>
<sequence length="988" mass="108058">MFRTAVRWVRNRRRNAKDVARILLAITLERRRHRHIMRAHGLTRGLSKYHRPKLSACEQNYSHVAHPTTPLRRSVQLPFGVISIGADSVGEDEEKQLNTAVYQPDDYIDVLRPRSKRGIRRPFSGHPLYIPKTRRHGKLRKAVPLERMQKSPLSAITEFSDPSTGGSPVTPEFPAEPVTVATHEKPVSHPGNHTTTQWPLSDASTRNSDIIPTEVMSIAVRESVLMRKGGPKHSQAAAPQSAAVPRSVSLTSVASLAPDEPLPPLPTIQVPRQFRARASTTSLDTVGSSILGTDLGASKLELNRQCTTLRLRRDQEFLTPRLQAPPAKQTIHGLCTGQPSIRSLHPTVDTDDLSPGSTIKVSTAPPFPTIIVQEESYKVIDASDWDLPPLRIGKTRHPPNQQNRHSMIEQSRSASYRAASDSATSLLIPDEDILTVPEIPKRPNSVATGNPLKWDRQGSFATKRHSLSALDGPKRGHKRQNCVRITNLACPDPRPQGAMRLPDLREEQNQLTCATTLDMDESFQALEIKQPQPTFKPVQSELSTKSSTTPVPSPFRNAPILTPTPRRSRKQYIQRPDSATSGTPRPDSEVLSPSDMAILMSKRCNTTPRQWPLSLSSRADVLLGDTPPSSQASGRFPFESPTLPSPALDSASLFPRKSLVKGPRGPRNLSQGSHAASVSPLQNKTGPSYRVTKARDSSSPGEVALRKSVMMLRSMDSEGCLLDQRNTKISNHGAAGNDSPDIVTRLSPLVNKRVMGLRSASCTPSSMSAPRPGSLERQPASRGSSPLARSGSNMNKPPQSRAAARTSLHSDLDLPPPVMCVSPSVMSIGGGSIWEDVSVRGDSPEPEVHVAPLALRSRTDHNQQRYPSASTFQAARGDGEDFFDTRQGGGVGHGQYLFPPHGAPFIGADAENSHLVQQLERAVSSGRWNHYKDSVGPGDDDDPYVNNVAPTQYHARGRRDIDTFQLPYHTRKEIGLGLRLGSSTVRSP</sequence>
<keyword evidence="3" id="KW-1185">Reference proteome</keyword>